<keyword evidence="2" id="KW-0813">Transport</keyword>
<dbReference type="GO" id="GO:0022857">
    <property type="term" value="F:transmembrane transporter activity"/>
    <property type="evidence" value="ECO:0007669"/>
    <property type="project" value="InterPro"/>
</dbReference>
<evidence type="ECO:0000256" key="6">
    <source>
        <dbReference type="ARBA" id="ARBA00023136"/>
    </source>
</evidence>
<dbReference type="CDD" id="cd06173">
    <property type="entry name" value="MFS_MefA_like"/>
    <property type="match status" value="1"/>
</dbReference>
<dbReference type="PANTHER" id="PTHR43266:SF10">
    <property type="entry name" value="BACILYSIN EXPORTER BACE-RELATED"/>
    <property type="match status" value="1"/>
</dbReference>
<keyword evidence="6 7" id="KW-0472">Membrane</keyword>
<keyword evidence="3" id="KW-1003">Cell membrane</keyword>
<evidence type="ECO:0000256" key="3">
    <source>
        <dbReference type="ARBA" id="ARBA00022475"/>
    </source>
</evidence>
<dbReference type="AlphaFoldDB" id="A0A098AV88"/>
<dbReference type="InterPro" id="IPR011701">
    <property type="entry name" value="MFS"/>
</dbReference>
<gene>
    <name evidence="9" type="ORF">DPCES_0090</name>
</gene>
<dbReference type="SUPFAM" id="SSF103473">
    <property type="entry name" value="MFS general substrate transporter"/>
    <property type="match status" value="1"/>
</dbReference>
<dbReference type="PROSITE" id="PS50850">
    <property type="entry name" value="MFS"/>
    <property type="match status" value="1"/>
</dbReference>
<evidence type="ECO:0000256" key="1">
    <source>
        <dbReference type="ARBA" id="ARBA00004651"/>
    </source>
</evidence>
<proteinExistence type="predicted"/>
<feature type="transmembrane region" description="Helical" evidence="7">
    <location>
        <begin position="345"/>
        <end position="365"/>
    </location>
</feature>
<dbReference type="InterPro" id="IPR020846">
    <property type="entry name" value="MFS_dom"/>
</dbReference>
<feature type="transmembrane region" description="Helical" evidence="7">
    <location>
        <begin position="371"/>
        <end position="393"/>
    </location>
</feature>
<evidence type="ECO:0000256" key="5">
    <source>
        <dbReference type="ARBA" id="ARBA00022989"/>
    </source>
</evidence>
<dbReference type="RefSeq" id="WP_011458812.1">
    <property type="nucleotide sequence ID" value="NZ_LK996017.1"/>
</dbReference>
<evidence type="ECO:0000256" key="2">
    <source>
        <dbReference type="ARBA" id="ARBA00022448"/>
    </source>
</evidence>
<feature type="transmembrane region" description="Helical" evidence="7">
    <location>
        <begin position="171"/>
        <end position="190"/>
    </location>
</feature>
<name>A0A098AV88_DESHA</name>
<dbReference type="PATRIC" id="fig|49338.4.peg.97"/>
<feature type="transmembrane region" description="Helical" evidence="7">
    <location>
        <begin position="288"/>
        <end position="305"/>
    </location>
</feature>
<evidence type="ECO:0000256" key="7">
    <source>
        <dbReference type="SAM" id="Phobius"/>
    </source>
</evidence>
<keyword evidence="5 7" id="KW-1133">Transmembrane helix</keyword>
<feature type="domain" description="Major facilitator superfamily (MFS) profile" evidence="8">
    <location>
        <begin position="215"/>
        <end position="413"/>
    </location>
</feature>
<feature type="transmembrane region" description="Helical" evidence="7">
    <location>
        <begin position="43"/>
        <end position="65"/>
    </location>
</feature>
<dbReference type="PANTHER" id="PTHR43266">
    <property type="entry name" value="MACROLIDE-EFFLUX PROTEIN"/>
    <property type="match status" value="1"/>
</dbReference>
<sequence>MQQWKKKTLIFLISQGITLFGSSVVQFAIVWDVTLKTSSGAWVSAFTICSFLPQFLISFFSGVWADRYSRKFLIILSDTVIAATTLTLVLLMPFIGNGTSLYTALLIASVIRSLGAGIQTPAVNSMIPQLVPDEHLMRLNGINATLQSVVQFAAPAAAGAILTFSTLRSTLFIDITTAIIGVVLLACIAIPKQVANEKTEAPSVFAEMKQGMKYTFANRFIGKLLITYGLFIFLAVPAGFLAALFVSRIYGDNYFYLTATELVGFAGMTAGGILISTWGGFSNRVKTLLVGMVVFGTLAIGMGAIRNFVVYLVLMAVYGIALTMVQTAVTTLIQEKTDDHMQGRIFGFLSAMYSGCLPLGMAVFGPLSDVVSIRILMIVTGGVLVILAGVLRLDKSVYGKTKPLPALKRSHTK</sequence>
<dbReference type="Pfam" id="PF07690">
    <property type="entry name" value="MFS_1"/>
    <property type="match status" value="1"/>
</dbReference>
<dbReference type="OrthoDB" id="9775268at2"/>
<dbReference type="InterPro" id="IPR036259">
    <property type="entry name" value="MFS_trans_sf"/>
</dbReference>
<feature type="transmembrane region" description="Helical" evidence="7">
    <location>
        <begin position="311"/>
        <end position="333"/>
    </location>
</feature>
<reference evidence="9" key="1">
    <citation type="submission" date="2014-07" db="EMBL/GenBank/DDBJ databases">
        <authorList>
            <person name="Hornung V.Bastian."/>
        </authorList>
    </citation>
    <scope>NUCLEOTIDE SEQUENCE</scope>
    <source>
        <strain evidence="9">PCE-S</strain>
    </source>
</reference>
<organism evidence="9">
    <name type="scientific">Desulfitobacterium hafniense</name>
    <name type="common">Desulfitobacterium frappieri</name>
    <dbReference type="NCBI Taxonomy" id="49338"/>
    <lineage>
        <taxon>Bacteria</taxon>
        <taxon>Bacillati</taxon>
        <taxon>Bacillota</taxon>
        <taxon>Clostridia</taxon>
        <taxon>Eubacteriales</taxon>
        <taxon>Desulfitobacteriaceae</taxon>
        <taxon>Desulfitobacterium</taxon>
    </lineage>
</organism>
<keyword evidence="4 7" id="KW-0812">Transmembrane</keyword>
<dbReference type="Gene3D" id="1.20.1250.20">
    <property type="entry name" value="MFS general substrate transporter like domains"/>
    <property type="match status" value="1"/>
</dbReference>
<evidence type="ECO:0000259" key="8">
    <source>
        <dbReference type="PROSITE" id="PS50850"/>
    </source>
</evidence>
<feature type="transmembrane region" description="Helical" evidence="7">
    <location>
        <begin position="72"/>
        <end position="95"/>
    </location>
</feature>
<protein>
    <submittedName>
        <fullName evidence="9">Major Facilitator Super</fullName>
    </submittedName>
</protein>
<feature type="transmembrane region" description="Helical" evidence="7">
    <location>
        <begin position="262"/>
        <end position="281"/>
    </location>
</feature>
<comment type="subcellular location">
    <subcellularLocation>
        <location evidence="1">Cell membrane</location>
        <topology evidence="1">Multi-pass membrane protein</topology>
    </subcellularLocation>
</comment>
<accession>A0A098AV88</accession>
<feature type="transmembrane region" description="Helical" evidence="7">
    <location>
        <begin position="225"/>
        <end position="250"/>
    </location>
</feature>
<evidence type="ECO:0000313" key="9">
    <source>
        <dbReference type="EMBL" id="CDW99977.1"/>
    </source>
</evidence>
<dbReference type="EMBL" id="LK996017">
    <property type="protein sequence ID" value="CDW99977.1"/>
    <property type="molecule type" value="Genomic_DNA"/>
</dbReference>
<evidence type="ECO:0000256" key="4">
    <source>
        <dbReference type="ARBA" id="ARBA00022692"/>
    </source>
</evidence>
<dbReference type="GO" id="GO:0005886">
    <property type="term" value="C:plasma membrane"/>
    <property type="evidence" value="ECO:0007669"/>
    <property type="project" value="UniProtKB-SubCell"/>
</dbReference>